<keyword evidence="2" id="KW-1185">Reference proteome</keyword>
<dbReference type="AlphaFoldDB" id="A0A916YNL4"/>
<protein>
    <submittedName>
        <fullName evidence="1">Uncharacterized protein</fullName>
    </submittedName>
</protein>
<accession>A0A916YNL4</accession>
<dbReference type="EMBL" id="BMHP01000001">
    <property type="protein sequence ID" value="GGD51727.1"/>
    <property type="molecule type" value="Genomic_DNA"/>
</dbReference>
<reference evidence="1" key="2">
    <citation type="submission" date="2020-09" db="EMBL/GenBank/DDBJ databases">
        <authorList>
            <person name="Sun Q."/>
            <person name="Zhou Y."/>
        </authorList>
    </citation>
    <scope>NUCLEOTIDE SEQUENCE</scope>
    <source>
        <strain evidence="1">CGMCC 1.15178</strain>
    </source>
</reference>
<dbReference type="Proteomes" id="UP000612456">
    <property type="component" value="Unassembled WGS sequence"/>
</dbReference>
<gene>
    <name evidence="1" type="ORF">GCM10010911_06620</name>
</gene>
<name>A0A916YNL4_9BACL</name>
<evidence type="ECO:0000313" key="1">
    <source>
        <dbReference type="EMBL" id="GGD51727.1"/>
    </source>
</evidence>
<evidence type="ECO:0000313" key="2">
    <source>
        <dbReference type="Proteomes" id="UP000612456"/>
    </source>
</evidence>
<organism evidence="1 2">
    <name type="scientific">Paenibacillus nasutitermitis</name>
    <dbReference type="NCBI Taxonomy" id="1652958"/>
    <lineage>
        <taxon>Bacteria</taxon>
        <taxon>Bacillati</taxon>
        <taxon>Bacillota</taxon>
        <taxon>Bacilli</taxon>
        <taxon>Bacillales</taxon>
        <taxon>Paenibacillaceae</taxon>
        <taxon>Paenibacillus</taxon>
    </lineage>
</organism>
<proteinExistence type="predicted"/>
<sequence length="63" mass="7127">MQADPTDKKNIDRKGLIGNPGMLFMGTDRHLRMSPSYESANKQEPYNFLIIIGIFEAVDVERG</sequence>
<reference evidence="1" key="1">
    <citation type="journal article" date="2014" name="Int. J. Syst. Evol. Microbiol.">
        <title>Complete genome sequence of Corynebacterium casei LMG S-19264T (=DSM 44701T), isolated from a smear-ripened cheese.</title>
        <authorList>
            <consortium name="US DOE Joint Genome Institute (JGI-PGF)"/>
            <person name="Walter F."/>
            <person name="Albersmeier A."/>
            <person name="Kalinowski J."/>
            <person name="Ruckert C."/>
        </authorList>
    </citation>
    <scope>NUCLEOTIDE SEQUENCE</scope>
    <source>
        <strain evidence="1">CGMCC 1.15178</strain>
    </source>
</reference>
<comment type="caution">
    <text evidence="1">The sequence shown here is derived from an EMBL/GenBank/DDBJ whole genome shotgun (WGS) entry which is preliminary data.</text>
</comment>